<feature type="domain" description="Acyl-CoA dehydrogenase/oxidase N-terminal" evidence="9">
    <location>
        <begin position="167"/>
        <end position="283"/>
    </location>
</feature>
<evidence type="ECO:0000313" key="10">
    <source>
        <dbReference type="EMBL" id="MFC7296756.1"/>
    </source>
</evidence>
<dbReference type="InterPro" id="IPR036250">
    <property type="entry name" value="AcylCo_DH-like_C"/>
</dbReference>
<evidence type="ECO:0000259" key="8">
    <source>
        <dbReference type="Pfam" id="PF02770"/>
    </source>
</evidence>
<dbReference type="InterPro" id="IPR013786">
    <property type="entry name" value="AcylCoA_DH/ox_N"/>
</dbReference>
<dbReference type="EC" id="1.-.-.-" evidence="10"/>
<evidence type="ECO:0000256" key="5">
    <source>
        <dbReference type="ARBA" id="ARBA00023002"/>
    </source>
</evidence>
<dbReference type="InterPro" id="IPR046373">
    <property type="entry name" value="Acyl-CoA_Oxase/DH_mid-dom_sf"/>
</dbReference>
<dbReference type="GO" id="GO:0016491">
    <property type="term" value="F:oxidoreductase activity"/>
    <property type="evidence" value="ECO:0007669"/>
    <property type="project" value="UniProtKB-KW"/>
</dbReference>
<evidence type="ECO:0000256" key="1">
    <source>
        <dbReference type="ARBA" id="ARBA00001974"/>
    </source>
</evidence>
<organism evidence="10 11">
    <name type="scientific">Marinobacter aromaticivorans</name>
    <dbReference type="NCBI Taxonomy" id="1494078"/>
    <lineage>
        <taxon>Bacteria</taxon>
        <taxon>Pseudomonadati</taxon>
        <taxon>Pseudomonadota</taxon>
        <taxon>Gammaproteobacteria</taxon>
        <taxon>Pseudomonadales</taxon>
        <taxon>Marinobacteraceae</taxon>
        <taxon>Marinobacter</taxon>
    </lineage>
</organism>
<evidence type="ECO:0000256" key="4">
    <source>
        <dbReference type="ARBA" id="ARBA00022827"/>
    </source>
</evidence>
<keyword evidence="4 6" id="KW-0274">FAD</keyword>
<dbReference type="Gene3D" id="1.10.540.10">
    <property type="entry name" value="Acyl-CoA dehydrogenase/oxidase, N-terminal domain"/>
    <property type="match status" value="1"/>
</dbReference>
<comment type="cofactor">
    <cofactor evidence="1 6">
        <name>FAD</name>
        <dbReference type="ChEBI" id="CHEBI:57692"/>
    </cofactor>
</comment>
<dbReference type="RefSeq" id="WP_198515538.1">
    <property type="nucleotide sequence ID" value="NZ_JBHTBD010000019.1"/>
</dbReference>
<dbReference type="PANTHER" id="PTHR43884">
    <property type="entry name" value="ACYL-COA DEHYDROGENASE"/>
    <property type="match status" value="1"/>
</dbReference>
<sequence>MSHTQEAVMHSGSDAESLAVARRSLETVRHQLGLALKNLKNYCTVDGRLSAGLLDRHQLSCYEVAFCAAELSASEAVCHFAADAGAEDGLARDVALAFCAEAVPSAIQRLLARAGDVGLDRATIIGLYSHKDIEALIEAFGSSEFLATIGATVAERGSTRLPSTLGEEKEMMRDMFTRFATDVVMPLAGKIHRQDLDIPDEILQPAAELGCFGISIPERFGGLLPDDQPDTLGMIVVTEELSRASLGAAGSLITRPEIAAKALLQGGTEEQQQEWLPRIASGETLCAIAITEPDYGSDVASLGLKATPVEGGWVLNGSKTWCTFAGKAGMLLAMARSEPDPSLGHKGLSLFLVEKPPASGHEFHHQQPSGGVISGKAIATLGYRGMHSYDVFFENYFVPADGLIGGEAGRGQGFYFTMAGFAGGRIQTAARATGVMQAAFEKALSYAKDRKVFGKAVGDYQLTQVKLGRMMSTLTASRQFSYAVARMMDAGGGQVEASLVKLFTCRAAEWVTREAMQIHGGMGYAEESDVSRYFVDARVLPIFEGAEETLALKVIARNLVAQA</sequence>
<comment type="caution">
    <text evidence="10">The sequence shown here is derived from an EMBL/GenBank/DDBJ whole genome shotgun (WGS) entry which is preliminary data.</text>
</comment>
<dbReference type="Pfam" id="PF02770">
    <property type="entry name" value="Acyl-CoA_dh_M"/>
    <property type="match status" value="1"/>
</dbReference>
<dbReference type="Proteomes" id="UP001596506">
    <property type="component" value="Unassembled WGS sequence"/>
</dbReference>
<accession>A0ABW2J110</accession>
<keyword evidence="11" id="KW-1185">Reference proteome</keyword>
<dbReference type="InterPro" id="IPR009100">
    <property type="entry name" value="AcylCoA_DH/oxidase_NM_dom_sf"/>
</dbReference>
<dbReference type="SUPFAM" id="SSF56645">
    <property type="entry name" value="Acyl-CoA dehydrogenase NM domain-like"/>
    <property type="match status" value="1"/>
</dbReference>
<proteinExistence type="inferred from homology"/>
<evidence type="ECO:0000256" key="6">
    <source>
        <dbReference type="RuleBase" id="RU362125"/>
    </source>
</evidence>
<evidence type="ECO:0000256" key="3">
    <source>
        <dbReference type="ARBA" id="ARBA00022630"/>
    </source>
</evidence>
<evidence type="ECO:0000259" key="7">
    <source>
        <dbReference type="Pfam" id="PF00441"/>
    </source>
</evidence>
<evidence type="ECO:0000259" key="9">
    <source>
        <dbReference type="Pfam" id="PF02771"/>
    </source>
</evidence>
<protein>
    <submittedName>
        <fullName evidence="10">Acyl-CoA dehydrogenase family protein</fullName>
        <ecNumber evidence="10">1.-.-.-</ecNumber>
    </submittedName>
</protein>
<dbReference type="PROSITE" id="PS00073">
    <property type="entry name" value="ACYL_COA_DH_2"/>
    <property type="match status" value="1"/>
</dbReference>
<feature type="domain" description="Acyl-CoA dehydrogenase/oxidase C-terminal" evidence="7">
    <location>
        <begin position="411"/>
        <end position="559"/>
    </location>
</feature>
<dbReference type="Gene3D" id="2.40.110.10">
    <property type="entry name" value="Butyryl-CoA Dehydrogenase, subunit A, domain 2"/>
    <property type="match status" value="1"/>
</dbReference>
<dbReference type="Gene3D" id="1.20.140.10">
    <property type="entry name" value="Butyryl-CoA Dehydrogenase, subunit A, domain 3"/>
    <property type="match status" value="1"/>
</dbReference>
<dbReference type="InterPro" id="IPR009075">
    <property type="entry name" value="AcylCo_DH/oxidase_C"/>
</dbReference>
<dbReference type="Pfam" id="PF02771">
    <property type="entry name" value="Acyl-CoA_dh_N"/>
    <property type="match status" value="1"/>
</dbReference>
<dbReference type="EMBL" id="JBHTBD010000019">
    <property type="protein sequence ID" value="MFC7296756.1"/>
    <property type="molecule type" value="Genomic_DNA"/>
</dbReference>
<dbReference type="InterPro" id="IPR037069">
    <property type="entry name" value="AcylCoA_DH/ox_N_sf"/>
</dbReference>
<gene>
    <name evidence="10" type="ORF">ACFQQA_18770</name>
</gene>
<dbReference type="InterPro" id="IPR006089">
    <property type="entry name" value="Acyl-CoA_DH_CS"/>
</dbReference>
<name>A0ABW2J110_9GAMM</name>
<keyword evidence="3 6" id="KW-0285">Flavoprotein</keyword>
<dbReference type="PANTHER" id="PTHR43884:SF25">
    <property type="entry name" value="ACYL-COA DEHYDROGENASE YDBM-RELATED"/>
    <property type="match status" value="1"/>
</dbReference>
<reference evidence="11" key="1">
    <citation type="journal article" date="2019" name="Int. J. Syst. Evol. Microbiol.">
        <title>The Global Catalogue of Microorganisms (GCM) 10K type strain sequencing project: providing services to taxonomists for standard genome sequencing and annotation.</title>
        <authorList>
            <consortium name="The Broad Institute Genomics Platform"/>
            <consortium name="The Broad Institute Genome Sequencing Center for Infectious Disease"/>
            <person name="Wu L."/>
            <person name="Ma J."/>
        </authorList>
    </citation>
    <scope>NUCLEOTIDE SEQUENCE [LARGE SCALE GENOMIC DNA]</scope>
    <source>
        <strain evidence="11">CCUG 60559</strain>
    </source>
</reference>
<keyword evidence="5 6" id="KW-0560">Oxidoreductase</keyword>
<comment type="similarity">
    <text evidence="2 6">Belongs to the acyl-CoA dehydrogenase family.</text>
</comment>
<dbReference type="InterPro" id="IPR006091">
    <property type="entry name" value="Acyl-CoA_Oxase/DH_mid-dom"/>
</dbReference>
<evidence type="ECO:0000256" key="2">
    <source>
        <dbReference type="ARBA" id="ARBA00009347"/>
    </source>
</evidence>
<evidence type="ECO:0000313" key="11">
    <source>
        <dbReference type="Proteomes" id="UP001596506"/>
    </source>
</evidence>
<feature type="domain" description="Acyl-CoA oxidase/dehydrogenase middle" evidence="8">
    <location>
        <begin position="287"/>
        <end position="395"/>
    </location>
</feature>
<dbReference type="SUPFAM" id="SSF47203">
    <property type="entry name" value="Acyl-CoA dehydrogenase C-terminal domain-like"/>
    <property type="match status" value="1"/>
</dbReference>
<dbReference type="Pfam" id="PF00441">
    <property type="entry name" value="Acyl-CoA_dh_1"/>
    <property type="match status" value="1"/>
</dbReference>